<evidence type="ECO:0000313" key="1">
    <source>
        <dbReference type="EMBL" id="VDP36083.1"/>
    </source>
</evidence>
<dbReference type="EMBL" id="UZAK01033294">
    <property type="protein sequence ID" value="VDP36083.1"/>
    <property type="molecule type" value="Genomic_DNA"/>
</dbReference>
<evidence type="ECO:0000313" key="3">
    <source>
        <dbReference type="WBParaSite" id="SCUD_0000955201-mRNA-1"/>
    </source>
</evidence>
<name>A0A183K3I6_9TREM</name>
<keyword evidence="2" id="KW-1185">Reference proteome</keyword>
<sequence length="47" mass="5226">MGIELEDDAFAEALRNSILKHLRNSILSSVDGLLFIEVLSVNLFGQH</sequence>
<reference evidence="3" key="1">
    <citation type="submission" date="2016-06" db="UniProtKB">
        <authorList>
            <consortium name="WormBaseParasite"/>
        </authorList>
    </citation>
    <scope>IDENTIFICATION</scope>
</reference>
<gene>
    <name evidence="1" type="ORF">SCUD_LOCUS9552</name>
</gene>
<dbReference type="AlphaFoldDB" id="A0A183K3I6"/>
<protein>
    <submittedName>
        <fullName evidence="3">EAL domain-containing protein</fullName>
    </submittedName>
</protein>
<organism evidence="3">
    <name type="scientific">Schistosoma curassoni</name>
    <dbReference type="NCBI Taxonomy" id="6186"/>
    <lineage>
        <taxon>Eukaryota</taxon>
        <taxon>Metazoa</taxon>
        <taxon>Spiralia</taxon>
        <taxon>Lophotrochozoa</taxon>
        <taxon>Platyhelminthes</taxon>
        <taxon>Trematoda</taxon>
        <taxon>Digenea</taxon>
        <taxon>Strigeidida</taxon>
        <taxon>Schistosomatoidea</taxon>
        <taxon>Schistosomatidae</taxon>
        <taxon>Schistosoma</taxon>
    </lineage>
</organism>
<reference evidence="1 2" key="2">
    <citation type="submission" date="2018-11" db="EMBL/GenBank/DDBJ databases">
        <authorList>
            <consortium name="Pathogen Informatics"/>
        </authorList>
    </citation>
    <scope>NUCLEOTIDE SEQUENCE [LARGE SCALE GENOMIC DNA]</scope>
    <source>
        <strain evidence="1">Dakar</strain>
        <strain evidence="2">Dakar, Senegal</strain>
    </source>
</reference>
<dbReference type="WBParaSite" id="SCUD_0000955201-mRNA-1">
    <property type="protein sequence ID" value="SCUD_0000955201-mRNA-1"/>
    <property type="gene ID" value="SCUD_0000955201"/>
</dbReference>
<evidence type="ECO:0000313" key="2">
    <source>
        <dbReference type="Proteomes" id="UP000279833"/>
    </source>
</evidence>
<proteinExistence type="predicted"/>
<accession>A0A183K3I6</accession>
<dbReference type="Proteomes" id="UP000279833">
    <property type="component" value="Unassembled WGS sequence"/>
</dbReference>